<name>A0AA39T0Q2_9PEZI</name>
<comment type="catalytic activity">
    <reaction evidence="2">
        <text>L-threonyl-[protein] + ATP = O-phospho-L-threonyl-[protein] + ADP + H(+)</text>
        <dbReference type="Rhea" id="RHEA:46608"/>
        <dbReference type="Rhea" id="RHEA-COMP:11060"/>
        <dbReference type="Rhea" id="RHEA-COMP:11605"/>
        <dbReference type="ChEBI" id="CHEBI:15378"/>
        <dbReference type="ChEBI" id="CHEBI:30013"/>
        <dbReference type="ChEBI" id="CHEBI:30616"/>
        <dbReference type="ChEBI" id="CHEBI:61977"/>
        <dbReference type="ChEBI" id="CHEBI:456216"/>
        <dbReference type="EC" id="2.7.11.1"/>
    </reaction>
</comment>
<comment type="catalytic activity">
    <reaction evidence="3">
        <text>L-seryl-[protein] + ATP = O-phospho-L-seryl-[protein] + ADP + H(+)</text>
        <dbReference type="Rhea" id="RHEA:17989"/>
        <dbReference type="Rhea" id="RHEA-COMP:9863"/>
        <dbReference type="Rhea" id="RHEA-COMP:11604"/>
        <dbReference type="ChEBI" id="CHEBI:15378"/>
        <dbReference type="ChEBI" id="CHEBI:29999"/>
        <dbReference type="ChEBI" id="CHEBI:30616"/>
        <dbReference type="ChEBI" id="CHEBI:83421"/>
        <dbReference type="ChEBI" id="CHEBI:456216"/>
        <dbReference type="EC" id="2.7.11.1"/>
    </reaction>
</comment>
<organism evidence="4 5">
    <name type="scientific">Lasiodiplodia hormozganensis</name>
    <dbReference type="NCBI Taxonomy" id="869390"/>
    <lineage>
        <taxon>Eukaryota</taxon>
        <taxon>Fungi</taxon>
        <taxon>Dikarya</taxon>
        <taxon>Ascomycota</taxon>
        <taxon>Pezizomycotina</taxon>
        <taxon>Dothideomycetes</taxon>
        <taxon>Dothideomycetes incertae sedis</taxon>
        <taxon>Botryosphaeriales</taxon>
        <taxon>Botryosphaeriaceae</taxon>
        <taxon>Lasiodiplodia</taxon>
    </lineage>
</organism>
<protein>
    <recommendedName>
        <fullName evidence="1">non-specific serine/threonine protein kinase</fullName>
        <ecNumber evidence="1">2.7.11.1</ecNumber>
    </recommendedName>
</protein>
<dbReference type="Proteomes" id="UP001175001">
    <property type="component" value="Unassembled WGS sequence"/>
</dbReference>
<sequence length="470" mass="53974">MGDSNPPTMDLSKVRIGDLIAEGESATVWNASITKRDSEGNDTNEAYILKMFKRNEAFINETAAYGRMTEIPALEDRVPHYYGLVPHLPRSILLGKHDGEILEGHIWNIREGLRDLVKSKVTETLKMLHECGVSHGDITTKNIIFRTDANVKLVHFSHAALKEDVEEEFIWRNCMAMDECDVAEIFHEVESAKAHEDATHLLKSVRNDTAIVAPQDHLAILLDHMGCPEEEVLDFIMDVFKRPKPILALPLAECLASHYHHYTKAIEILTEVASRFDTPSLPISQDNTAFTMKMKIAAARHMARLEHSYMDDALPPSRDRYEDVIRFYLRFIDGAKLADKVVLELRYELATHLHSLCFKHEGHGMDVCIRALEEAIEARREVPLEFLKKFGELIEETKEHVACDLHEIKMHMWEGKEHGWARWARLPSLEHAFHRATEARRLCNYIWASQLQDPRMIWALPVDSMLEDYA</sequence>
<dbReference type="EMBL" id="JAUJDW010000239">
    <property type="protein sequence ID" value="KAK0609811.1"/>
    <property type="molecule type" value="Genomic_DNA"/>
</dbReference>
<dbReference type="PROSITE" id="PS00109">
    <property type="entry name" value="PROTEIN_KINASE_TYR"/>
    <property type="match status" value="1"/>
</dbReference>
<evidence type="ECO:0000313" key="4">
    <source>
        <dbReference type="EMBL" id="KAK0609811.1"/>
    </source>
</evidence>
<dbReference type="GO" id="GO:0004674">
    <property type="term" value="F:protein serine/threonine kinase activity"/>
    <property type="evidence" value="ECO:0007669"/>
    <property type="project" value="UniProtKB-EC"/>
</dbReference>
<gene>
    <name evidence="4" type="ORF">DIS24_g12236</name>
</gene>
<reference evidence="4" key="1">
    <citation type="submission" date="2023-06" db="EMBL/GenBank/DDBJ databases">
        <title>Multi-omics analyses reveal the molecular pathogenesis toolkit of Lasiodiplodia hormozganensis, a cross-kingdom pathogen.</title>
        <authorList>
            <person name="Felix C."/>
            <person name="Meneses R."/>
            <person name="Goncalves M.F.M."/>
            <person name="Tilleman L."/>
            <person name="Duarte A.S."/>
            <person name="Jorrin-Novo J.V."/>
            <person name="Van De Peer Y."/>
            <person name="Deforce D."/>
            <person name="Van Nieuwerburgh F."/>
            <person name="Esteves A.C."/>
            <person name="Alves A."/>
        </authorList>
    </citation>
    <scope>NUCLEOTIDE SEQUENCE</scope>
    <source>
        <strain evidence="4">CBS 339.90</strain>
    </source>
</reference>
<evidence type="ECO:0000256" key="1">
    <source>
        <dbReference type="ARBA" id="ARBA00012513"/>
    </source>
</evidence>
<evidence type="ECO:0000313" key="5">
    <source>
        <dbReference type="Proteomes" id="UP001175001"/>
    </source>
</evidence>
<accession>A0AA39T0Q2</accession>
<proteinExistence type="predicted"/>
<evidence type="ECO:0000256" key="3">
    <source>
        <dbReference type="ARBA" id="ARBA00048679"/>
    </source>
</evidence>
<keyword evidence="5" id="KW-1185">Reference proteome</keyword>
<dbReference type="EC" id="2.7.11.1" evidence="1"/>
<dbReference type="InterPro" id="IPR008266">
    <property type="entry name" value="Tyr_kinase_AS"/>
</dbReference>
<dbReference type="AlphaFoldDB" id="A0AA39T0Q2"/>
<comment type="caution">
    <text evidence="4">The sequence shown here is derived from an EMBL/GenBank/DDBJ whole genome shotgun (WGS) entry which is preliminary data.</text>
</comment>
<evidence type="ECO:0000256" key="2">
    <source>
        <dbReference type="ARBA" id="ARBA00047899"/>
    </source>
</evidence>
<dbReference type="SUPFAM" id="SSF56112">
    <property type="entry name" value="Protein kinase-like (PK-like)"/>
    <property type="match status" value="1"/>
</dbReference>
<dbReference type="Gene3D" id="1.10.510.10">
    <property type="entry name" value="Transferase(Phosphotransferase) domain 1"/>
    <property type="match status" value="1"/>
</dbReference>
<dbReference type="InterPro" id="IPR011009">
    <property type="entry name" value="Kinase-like_dom_sf"/>
</dbReference>